<name>A0A8S3ZMF6_9EUPU</name>
<evidence type="ECO:0000313" key="2">
    <source>
        <dbReference type="EMBL" id="CAG5128472.1"/>
    </source>
</evidence>
<dbReference type="InterPro" id="IPR039586">
    <property type="entry name" value="CFAP46"/>
</dbReference>
<keyword evidence="3" id="KW-1185">Reference proteome</keyword>
<feature type="region of interest" description="Disordered" evidence="1">
    <location>
        <begin position="1009"/>
        <end position="1064"/>
    </location>
</feature>
<dbReference type="OrthoDB" id="68437at2759"/>
<dbReference type="GO" id="GO:0035082">
    <property type="term" value="P:axoneme assembly"/>
    <property type="evidence" value="ECO:0007669"/>
    <property type="project" value="InterPro"/>
</dbReference>
<dbReference type="PANTHER" id="PTHR15977">
    <property type="entry name" value="CILIA- AND FLAGELLA-ASSOCIATED PROTEIN 46"/>
    <property type="match status" value="1"/>
</dbReference>
<proteinExistence type="predicted"/>
<dbReference type="PANTHER" id="PTHR15977:SF15">
    <property type="entry name" value="CILIA- AND FLAGELLA-ASSOCIATED PROTEIN 46"/>
    <property type="match status" value="1"/>
</dbReference>
<evidence type="ECO:0000313" key="3">
    <source>
        <dbReference type="Proteomes" id="UP000678393"/>
    </source>
</evidence>
<feature type="compositionally biased region" description="Basic and acidic residues" evidence="1">
    <location>
        <begin position="1029"/>
        <end position="1052"/>
    </location>
</feature>
<dbReference type="GO" id="GO:0060294">
    <property type="term" value="P:cilium movement involved in cell motility"/>
    <property type="evidence" value="ECO:0007669"/>
    <property type="project" value="InterPro"/>
</dbReference>
<dbReference type="EMBL" id="CAJHNH020003079">
    <property type="protein sequence ID" value="CAG5128472.1"/>
    <property type="molecule type" value="Genomic_DNA"/>
</dbReference>
<dbReference type="Proteomes" id="UP000678393">
    <property type="component" value="Unassembled WGS sequence"/>
</dbReference>
<evidence type="ECO:0000256" key="1">
    <source>
        <dbReference type="SAM" id="MobiDB-lite"/>
    </source>
</evidence>
<dbReference type="AlphaFoldDB" id="A0A8S3ZMF6"/>
<feature type="compositionally biased region" description="Basic and acidic residues" evidence="1">
    <location>
        <begin position="1009"/>
        <end position="1018"/>
    </location>
</feature>
<feature type="non-terminal residue" evidence="2">
    <location>
        <position position="1"/>
    </location>
</feature>
<protein>
    <submittedName>
        <fullName evidence="2">Uncharacterized protein</fullName>
    </submittedName>
</protein>
<reference evidence="2" key="1">
    <citation type="submission" date="2021-04" db="EMBL/GenBank/DDBJ databases">
        <authorList>
            <consortium name="Molecular Ecology Group"/>
        </authorList>
    </citation>
    <scope>NUCLEOTIDE SEQUENCE</scope>
</reference>
<comment type="caution">
    <text evidence="2">The sequence shown here is derived from an EMBL/GenBank/DDBJ whole genome shotgun (WGS) entry which is preliminary data.</text>
</comment>
<accession>A0A8S3ZMF6</accession>
<organism evidence="2 3">
    <name type="scientific">Candidula unifasciata</name>
    <dbReference type="NCBI Taxonomy" id="100452"/>
    <lineage>
        <taxon>Eukaryota</taxon>
        <taxon>Metazoa</taxon>
        <taxon>Spiralia</taxon>
        <taxon>Lophotrochozoa</taxon>
        <taxon>Mollusca</taxon>
        <taxon>Gastropoda</taxon>
        <taxon>Heterobranchia</taxon>
        <taxon>Euthyneura</taxon>
        <taxon>Panpulmonata</taxon>
        <taxon>Eupulmonata</taxon>
        <taxon>Stylommatophora</taxon>
        <taxon>Helicina</taxon>
        <taxon>Helicoidea</taxon>
        <taxon>Geomitridae</taxon>
        <taxon>Candidula</taxon>
    </lineage>
</organism>
<sequence>AKKLLEAAVREFTHVGDAYPNKKSVAKYYCTKLEAQIVKVHFNSIFQKSQDSNNPQVLSAILKGCEYYEHLCGQFMELHCYQDAVTIARKHASILRMLAKESVEKDSSRMYYFQTLNLLRQTLHLAEQIYADTLTLSPLSEMKVVNMPVQRIVTEIHIELGEVMTDVLVSQETQRRQAQIQEERKASIIRQVQEFIWDPPICEDKEKQWIDLGRTAADEAMASFTLAHSMSAGKPYLRAKSLAGLGRLLKVVADSHGPDPPTNWMAHDIEALRTQLANEEALSKIAAEMEKIQEQTGIEEEEAAEENFAQHHDSVAAEGKDVTTASVEVDEATLKKMASCTQQITLKKKQQEISQLYYMCASECLSQCLNISLQQHFTDLAAKASFEMFILIGQHDPSSASLMLSLFQSCQSSLTMEQVLFKSQPDPLTSQLAALLHQRHHLLKNDAKTNRTTSPLYKDITVTLFSDWQAWKRLEITPNYLDILKEVPSNYTLIVLQHSPDKSLLYAAVLDKAKTTAMVTKPKMGDKKATPSKINILKASAEDLIEGFSYAGRARVFETVTDIGQLQQILSRLSEYKQKQQSMLLKKEYQRTKAAQREKLLENVDDDFKAFSMSNPEDTNEDARLEIEFSEIVVAMNNYLKPVLEPVYNSLRPEKSRLMKETTWRPYYGLLFGGRLRNSIRDDNVATNIGRDLSTEGKDKEKGSREHLPKNECLVVLADADLMCLPLEASQYLQQMEGVTSISRDFSLQLLCHRAQQGKQGKGLDVKTDGKKKTSKEASKMASRILSLRDAKQKAAKIVPLDRAPQGWQAAVNTHFFRYIVDPFLDSAAVEVKAPQKEFGQILEQYEQQFTARWLGIQGSDHTPSVGEWEIYMTESSAFIFYGTERLLGYIPPYKMSALNLTDCNILLSFDKAETQKSFNRQCKLDTLKSPIDLSLESPVETAMLTSLSGVKCILLNQWNCSLEENANRIHQTMAFLLQKGKTTGQTSYMLQNPHKAVLEEKLAQDMMAKAKDMAANRDKKKNKVELPVPKDKLKPKDNENNKGEEQNKPQDDELVNEVSTQENGTVISRSVFNMVCFGMPNLIVTQEPSPTDKHIKK</sequence>
<gene>
    <name evidence="2" type="ORF">CUNI_LOCUS14030</name>
</gene>